<dbReference type="InterPro" id="IPR014718">
    <property type="entry name" value="GH-type_carb-bd"/>
</dbReference>
<dbReference type="SUPFAM" id="SSF48208">
    <property type="entry name" value="Six-hairpin glycosidases"/>
    <property type="match status" value="1"/>
</dbReference>
<dbReference type="Gene3D" id="2.70.98.10">
    <property type="match status" value="1"/>
</dbReference>
<dbReference type="InterPro" id="IPR008928">
    <property type="entry name" value="6-hairpin_glycosidase_sf"/>
</dbReference>
<dbReference type="Gene3D" id="3.30.2080.10">
    <property type="entry name" value="GH92 mannosidase domain"/>
    <property type="match status" value="1"/>
</dbReference>
<evidence type="ECO:0000259" key="1">
    <source>
        <dbReference type="Pfam" id="PF07971"/>
    </source>
</evidence>
<dbReference type="PANTHER" id="PTHR12143">
    <property type="entry name" value="PEPTIDE N-GLYCANASE PNGASE -RELATED"/>
    <property type="match status" value="1"/>
</dbReference>
<dbReference type="Pfam" id="PF17678">
    <property type="entry name" value="Glyco_hydro_92N"/>
    <property type="match status" value="1"/>
</dbReference>
<keyword evidence="3" id="KW-0378">Hydrolase</keyword>
<gene>
    <name evidence="3" type="ORF">ACK2TP_11785</name>
</gene>
<name>A0ABW9KKY3_9BACT</name>
<comment type="caution">
    <text evidence="3">The sequence shown here is derived from an EMBL/GenBank/DDBJ whole genome shotgun (WGS) entry which is preliminary data.</text>
</comment>
<dbReference type="Proteomes" id="UP001634747">
    <property type="component" value="Unassembled WGS sequence"/>
</dbReference>
<dbReference type="Pfam" id="PF07971">
    <property type="entry name" value="Glyco_hydro_92"/>
    <property type="match status" value="1"/>
</dbReference>
<feature type="domain" description="Glycosyl hydrolase family 92 N-terminal" evidence="2">
    <location>
        <begin position="47"/>
        <end position="295"/>
    </location>
</feature>
<dbReference type="PANTHER" id="PTHR12143:SF39">
    <property type="entry name" value="SECRETED PROTEIN"/>
    <property type="match status" value="1"/>
</dbReference>
<evidence type="ECO:0000313" key="4">
    <source>
        <dbReference type="Proteomes" id="UP001634747"/>
    </source>
</evidence>
<dbReference type="Gene3D" id="1.20.1610.10">
    <property type="entry name" value="alpha-1,2-mannosidases domains"/>
    <property type="match status" value="1"/>
</dbReference>
<dbReference type="RefSeq" id="WP_263412077.1">
    <property type="nucleotide sequence ID" value="NZ_BAABBH010000001.1"/>
</dbReference>
<dbReference type="InterPro" id="IPR041371">
    <property type="entry name" value="GH92_N"/>
</dbReference>
<protein>
    <submittedName>
        <fullName evidence="3">GH92 family glycosyl hydrolase</fullName>
    </submittedName>
</protein>
<feature type="domain" description="Glycosyl hydrolase family 92" evidence="1">
    <location>
        <begin position="301"/>
        <end position="771"/>
    </location>
</feature>
<accession>A0ABW9KKY3</accession>
<sequence length="791" mass="87948">MTLNRRTFLQLSSLAAGNTLLAQKAQRERHMPLHKAGVEGSADLTKYVNLFCGTGGHGHTYPGATVPFGAVQLSPDTGNHGWDWCSGYYTTDTSIMGFSHTHLSGTGAADLLDFLVVPRLGEVKLLPGDKNQPDTGYRTRFSHSDEHAEPGFYSVKLASGVLAELTTTERVGVHRYTFPQGGDPAHLLVDLLHGCEETEGLQNGELTPENLKQNRVGSAEVNVVGNDTVTGGRVMHVWAPTRQIYFAMVFERPFKKVQLYSDLKPVDGTSAKGRVLHAAVYPDTSGPVLVKVGISMVSAENALANVKAEVPAFDFEGVRANAKAAWNKELARIQVDSFDTQRKTIFYTAMYHMMCAPTLADDVNGQYRGMDQKVHTVDAGQHNFSTYSLWDTFRALHPSFTLWQQERVAPMVNCLVRMAEESPAGMPIWPLQGGETFCMTGYHSASVMAEACTKKVPGIDWSRAYAVMRKRNMDDDYMGLNFYRTLGYIPADKMNESVSKAVEYMYNDWACAHVAEATGHAEDAAIQRKRSQNYRNLFDPKTQFIRAKMSNGEWTPNFDPKATGHFPRGTKHAYRDYTESNAWQTTFFVQHDAKGYIETFGGRDSFNKKLDSLFVQEPGVSNEDVSDMSGYIGQYVHGNEPSHAIVFLYTYSGQPWKTQMRTRQILDTLYHNDFDGLAGNEDCGQMSAWYVMAAMGLYAVDPVSATYVLTAPVFDSTRVRQANGRELVIETKRNAPTDQYIQQVKLNGKVLDRLWVTHEELQGGHLQFTLGAEPNMTLGVDPRVAPPSLTA</sequence>
<dbReference type="InterPro" id="IPR005887">
    <property type="entry name" value="GH92_a_mannosidase_put"/>
</dbReference>
<dbReference type="PROSITE" id="PS51318">
    <property type="entry name" value="TAT"/>
    <property type="match status" value="1"/>
</dbReference>
<reference evidence="3 4" key="1">
    <citation type="submission" date="2024-12" db="EMBL/GenBank/DDBJ databases">
        <authorList>
            <person name="Lee Y."/>
        </authorList>
    </citation>
    <scope>NUCLEOTIDE SEQUENCE [LARGE SCALE GENOMIC DNA]</scope>
    <source>
        <strain evidence="3 4">03SUJ4</strain>
    </source>
</reference>
<dbReference type="NCBIfam" id="TIGR01180">
    <property type="entry name" value="aman2_put"/>
    <property type="match status" value="1"/>
</dbReference>
<dbReference type="GO" id="GO:0016787">
    <property type="term" value="F:hydrolase activity"/>
    <property type="evidence" value="ECO:0007669"/>
    <property type="project" value="UniProtKB-KW"/>
</dbReference>
<dbReference type="EMBL" id="JBJYXY010000001">
    <property type="protein sequence ID" value="MFN2976445.1"/>
    <property type="molecule type" value="Genomic_DNA"/>
</dbReference>
<dbReference type="InterPro" id="IPR012939">
    <property type="entry name" value="Glyco_hydro_92"/>
</dbReference>
<keyword evidence="4" id="KW-1185">Reference proteome</keyword>
<dbReference type="InterPro" id="IPR006311">
    <property type="entry name" value="TAT_signal"/>
</dbReference>
<proteinExistence type="predicted"/>
<dbReference type="InterPro" id="IPR050883">
    <property type="entry name" value="PNGase"/>
</dbReference>
<dbReference type="Gene3D" id="1.20.1050.60">
    <property type="entry name" value="alpha-1,2-mannosidase"/>
    <property type="match status" value="1"/>
</dbReference>
<evidence type="ECO:0000313" key="3">
    <source>
        <dbReference type="EMBL" id="MFN2976445.1"/>
    </source>
</evidence>
<organism evidence="3 4">
    <name type="scientific">Terriglobus aquaticus</name>
    <dbReference type="NCBI Taxonomy" id="940139"/>
    <lineage>
        <taxon>Bacteria</taxon>
        <taxon>Pseudomonadati</taxon>
        <taxon>Acidobacteriota</taxon>
        <taxon>Terriglobia</taxon>
        <taxon>Terriglobales</taxon>
        <taxon>Acidobacteriaceae</taxon>
        <taxon>Terriglobus</taxon>
    </lineage>
</organism>
<evidence type="ECO:0000259" key="2">
    <source>
        <dbReference type="Pfam" id="PF17678"/>
    </source>
</evidence>